<keyword evidence="3" id="KW-1185">Reference proteome</keyword>
<dbReference type="EMBL" id="KN554671">
    <property type="protein sequence ID" value="KHJ89132.1"/>
    <property type="molecule type" value="Genomic_DNA"/>
</dbReference>
<feature type="domain" description="N-acetyltransferase" evidence="1">
    <location>
        <begin position="7"/>
        <end position="152"/>
    </location>
</feature>
<evidence type="ECO:0000313" key="3">
    <source>
        <dbReference type="Proteomes" id="UP000053660"/>
    </source>
</evidence>
<proteinExistence type="predicted"/>
<dbReference type="SUPFAM" id="SSF55729">
    <property type="entry name" value="Acyl-CoA N-acyltransferases (Nat)"/>
    <property type="match status" value="1"/>
</dbReference>
<dbReference type="Gene3D" id="3.40.630.90">
    <property type="match status" value="1"/>
</dbReference>
<dbReference type="AlphaFoldDB" id="A0A0B1T070"/>
<dbReference type="Gene3D" id="3.40.630.30">
    <property type="match status" value="1"/>
</dbReference>
<dbReference type="InterPro" id="IPR000182">
    <property type="entry name" value="GNAT_dom"/>
</dbReference>
<dbReference type="Proteomes" id="UP000053660">
    <property type="component" value="Unassembled WGS sequence"/>
</dbReference>
<dbReference type="InterPro" id="IPR016181">
    <property type="entry name" value="Acyl_CoA_acyltransferase"/>
</dbReference>
<dbReference type="OrthoDB" id="6418983at2759"/>
<dbReference type="GO" id="GO:0016747">
    <property type="term" value="F:acyltransferase activity, transferring groups other than amino-acyl groups"/>
    <property type="evidence" value="ECO:0007669"/>
    <property type="project" value="InterPro"/>
</dbReference>
<dbReference type="InterPro" id="IPR009658">
    <property type="entry name" value="DUF1248"/>
</dbReference>
<dbReference type="PANTHER" id="PTHR47408">
    <property type="entry name" value="PROTEIN CBG01304-RELATED"/>
    <property type="match status" value="1"/>
</dbReference>
<sequence>MGPKSLDQVEILHNPDKKYWCKILEPMAYKEEWAFIDEDYTTWLNSSEEFSLFVAVDKETGEPIGCVTSGLDHSISGKRDEDLRSVGMYYVKEEWRGSGVGTALFTKVIENAKGSNMALHGVLKMSPKYASKYGFDKMSNCKYDFAMVPTEHITVPQANEKYAIKDFSDVSDSQLAAYDATISQRNRLKYLKNFMTTGKCYAQVALDSSDTIVGLCSIRAVKANTLCTGPLYADNEDIARSLLAGVLPMIEDIKNYKYLGSLYPSTNRQAQSLFESIGGGHTKIEAFTQPAFTKKVLPVPEVRVFGILECANSFV</sequence>
<name>A0A0B1T070_OESDE</name>
<dbReference type="Pfam" id="PF06852">
    <property type="entry name" value="DUF1248"/>
    <property type="match status" value="1"/>
</dbReference>
<organism evidence="2 3">
    <name type="scientific">Oesophagostomum dentatum</name>
    <name type="common">Nodular worm</name>
    <dbReference type="NCBI Taxonomy" id="61180"/>
    <lineage>
        <taxon>Eukaryota</taxon>
        <taxon>Metazoa</taxon>
        <taxon>Ecdysozoa</taxon>
        <taxon>Nematoda</taxon>
        <taxon>Chromadorea</taxon>
        <taxon>Rhabditida</taxon>
        <taxon>Rhabditina</taxon>
        <taxon>Rhabditomorpha</taxon>
        <taxon>Strongyloidea</taxon>
        <taxon>Strongylidae</taxon>
        <taxon>Oesophagostomum</taxon>
    </lineage>
</organism>
<evidence type="ECO:0000259" key="1">
    <source>
        <dbReference type="PROSITE" id="PS51186"/>
    </source>
</evidence>
<protein>
    <submittedName>
        <fullName evidence="2">Acetyltransferase, GNAT family</fullName>
    </submittedName>
</protein>
<keyword evidence="2" id="KW-0808">Transferase</keyword>
<accession>A0A0B1T070</accession>
<dbReference type="PROSITE" id="PS51186">
    <property type="entry name" value="GNAT"/>
    <property type="match status" value="1"/>
</dbReference>
<dbReference type="CDD" id="cd04301">
    <property type="entry name" value="NAT_SF"/>
    <property type="match status" value="1"/>
</dbReference>
<reference evidence="2 3" key="1">
    <citation type="submission" date="2014-03" db="EMBL/GenBank/DDBJ databases">
        <title>Draft genome of the hookworm Oesophagostomum dentatum.</title>
        <authorList>
            <person name="Mitreva M."/>
        </authorList>
    </citation>
    <scope>NUCLEOTIDE SEQUENCE [LARGE SCALE GENOMIC DNA]</scope>
    <source>
        <strain evidence="2 3">OD-Hann</strain>
    </source>
</reference>
<gene>
    <name evidence="2" type="ORF">OESDEN_11051</name>
</gene>
<evidence type="ECO:0000313" key="2">
    <source>
        <dbReference type="EMBL" id="KHJ89132.1"/>
    </source>
</evidence>
<dbReference type="PANTHER" id="PTHR47408:SF1">
    <property type="entry name" value="N-ACETYLTRANSFERASE DOMAIN-CONTAINING PROTEIN"/>
    <property type="match status" value="1"/>
</dbReference>